<keyword evidence="1" id="KW-0677">Repeat</keyword>
<dbReference type="PANTHER" id="PTHR47926">
    <property type="entry name" value="PENTATRICOPEPTIDE REPEAT-CONTAINING PROTEIN"/>
    <property type="match status" value="1"/>
</dbReference>
<dbReference type="FunFam" id="1.25.40.10:FF:000348">
    <property type="entry name" value="Pentatricopeptide repeat-containing protein chloroplastic"/>
    <property type="match status" value="1"/>
</dbReference>
<dbReference type="InterPro" id="IPR011990">
    <property type="entry name" value="TPR-like_helical_dom_sf"/>
</dbReference>
<evidence type="ECO:0000256" key="1">
    <source>
        <dbReference type="ARBA" id="ARBA00022737"/>
    </source>
</evidence>
<proteinExistence type="predicted"/>
<dbReference type="EMBL" id="JBJUIK010000011">
    <property type="protein sequence ID" value="KAL3513147.1"/>
    <property type="molecule type" value="Genomic_DNA"/>
</dbReference>
<keyword evidence="4" id="KW-1185">Reference proteome</keyword>
<dbReference type="NCBIfam" id="TIGR00756">
    <property type="entry name" value="PPR"/>
    <property type="match status" value="3"/>
</dbReference>
<accession>A0ABD2Z0W3</accession>
<name>A0ABD2Z0W3_9GENT</name>
<dbReference type="AlphaFoldDB" id="A0ABD2Z0W3"/>
<comment type="caution">
    <text evidence="3">The sequence shown here is derived from an EMBL/GenBank/DDBJ whole genome shotgun (WGS) entry which is preliminary data.</text>
</comment>
<feature type="repeat" description="PPR" evidence="2">
    <location>
        <begin position="80"/>
        <end position="114"/>
    </location>
</feature>
<dbReference type="PANTHER" id="PTHR47926:SF526">
    <property type="entry name" value="PENTACOTRIPEPTIDE-REPEAT REGION OF PRORP DOMAIN-CONTAINING PROTEIN"/>
    <property type="match status" value="1"/>
</dbReference>
<dbReference type="Pfam" id="PF20431">
    <property type="entry name" value="E_motif"/>
    <property type="match status" value="1"/>
</dbReference>
<evidence type="ECO:0000256" key="2">
    <source>
        <dbReference type="PROSITE-ProRule" id="PRU00708"/>
    </source>
</evidence>
<protein>
    <recommendedName>
        <fullName evidence="5">Pentatricopeptide repeat-containing protein</fullName>
    </recommendedName>
</protein>
<dbReference type="Pfam" id="PF12854">
    <property type="entry name" value="PPR_1"/>
    <property type="match status" value="1"/>
</dbReference>
<sequence>MSVEESISAIQNNSRALKQIFFSLLQNCKTIKHPSQIHTQIIINGFAQKNFILVKLLSFYITFGNLTSALEVFKQVHNPSTNLWNQIIKGHARSKKPRNSVEFFSLMEKSEALPDGYTYSYVLNGCTKGGLFTEGQVIHGKVLKHGFCSNVFVQTNLLNVYSSGGGEGGVGYARYVFDEMSERSIVTWNSLLSGCFRCGDVDGARRIFNEMPERNVVSWTTMINGCTQNGRCRQALALFRQMRRAHVEFDRVALVVVLSACAELGDLNLGRWIHRHSFELLRDEKEPKLVSLDNALIHMYASCGVMNEAYRVFKGMPNKTAVSWSNMITGFAKQGYGKEALKLFQEMERLGENNVKPDEITFLGVLCACSHAGYVDHGWHYFQSMSQTWSIEPRIEHYGCMVDVLSRAGLLDEAVGLVETMPMKPNEIVWGALLGGCRIHRNVELASHVAQMLTMELEPDRAAGYFMLLSDVYSTAKRWQDVRHVKQKMVEMGARKPSGRSWVQIDGVLHDFVVDDRTHKHSYLIYDILSLLTRQMELHGY</sequence>
<feature type="repeat" description="PPR" evidence="2">
    <location>
        <begin position="184"/>
        <end position="218"/>
    </location>
</feature>
<gene>
    <name evidence="3" type="ORF">ACH5RR_025864</name>
</gene>
<dbReference type="FunFam" id="1.25.40.10:FF:000184">
    <property type="entry name" value="Pentatricopeptide repeat-containing protein, chloroplastic"/>
    <property type="match status" value="1"/>
</dbReference>
<evidence type="ECO:0008006" key="5">
    <source>
        <dbReference type="Google" id="ProtNLM"/>
    </source>
</evidence>
<dbReference type="InterPro" id="IPR002885">
    <property type="entry name" value="PPR_rpt"/>
</dbReference>
<organism evidence="3 4">
    <name type="scientific">Cinchona calisaya</name>
    <dbReference type="NCBI Taxonomy" id="153742"/>
    <lineage>
        <taxon>Eukaryota</taxon>
        <taxon>Viridiplantae</taxon>
        <taxon>Streptophyta</taxon>
        <taxon>Embryophyta</taxon>
        <taxon>Tracheophyta</taxon>
        <taxon>Spermatophyta</taxon>
        <taxon>Magnoliopsida</taxon>
        <taxon>eudicotyledons</taxon>
        <taxon>Gunneridae</taxon>
        <taxon>Pentapetalae</taxon>
        <taxon>asterids</taxon>
        <taxon>lamiids</taxon>
        <taxon>Gentianales</taxon>
        <taxon>Rubiaceae</taxon>
        <taxon>Cinchonoideae</taxon>
        <taxon>Cinchoneae</taxon>
        <taxon>Cinchona</taxon>
    </lineage>
</organism>
<dbReference type="PROSITE" id="PS51375">
    <property type="entry name" value="PPR"/>
    <property type="match status" value="3"/>
</dbReference>
<dbReference type="Gene3D" id="1.25.40.10">
    <property type="entry name" value="Tetratricopeptide repeat domain"/>
    <property type="match status" value="4"/>
</dbReference>
<dbReference type="Pfam" id="PF13041">
    <property type="entry name" value="PPR_2"/>
    <property type="match status" value="3"/>
</dbReference>
<dbReference type="InterPro" id="IPR046848">
    <property type="entry name" value="E_motif"/>
</dbReference>
<feature type="repeat" description="PPR" evidence="2">
    <location>
        <begin position="320"/>
        <end position="354"/>
    </location>
</feature>
<dbReference type="Proteomes" id="UP001630127">
    <property type="component" value="Unassembled WGS sequence"/>
</dbReference>
<reference evidence="3 4" key="1">
    <citation type="submission" date="2024-11" db="EMBL/GenBank/DDBJ databases">
        <title>A near-complete genome assembly of Cinchona calisaya.</title>
        <authorList>
            <person name="Lian D.C."/>
            <person name="Zhao X.W."/>
            <person name="Wei L."/>
        </authorList>
    </citation>
    <scope>NUCLEOTIDE SEQUENCE [LARGE SCALE GENOMIC DNA]</scope>
    <source>
        <tissue evidence="3">Nenye</tissue>
    </source>
</reference>
<dbReference type="InterPro" id="IPR046960">
    <property type="entry name" value="PPR_At4g14850-like_plant"/>
</dbReference>
<dbReference type="Pfam" id="PF01535">
    <property type="entry name" value="PPR"/>
    <property type="match status" value="2"/>
</dbReference>
<evidence type="ECO:0000313" key="3">
    <source>
        <dbReference type="EMBL" id="KAL3513147.1"/>
    </source>
</evidence>
<evidence type="ECO:0000313" key="4">
    <source>
        <dbReference type="Proteomes" id="UP001630127"/>
    </source>
</evidence>